<proteinExistence type="predicted"/>
<name>A0A9W6Y9X8_9STRA</name>
<organism evidence="1 2">
    <name type="scientific">Phytophthora fragariaefolia</name>
    <dbReference type="NCBI Taxonomy" id="1490495"/>
    <lineage>
        <taxon>Eukaryota</taxon>
        <taxon>Sar</taxon>
        <taxon>Stramenopiles</taxon>
        <taxon>Oomycota</taxon>
        <taxon>Peronosporomycetes</taxon>
        <taxon>Peronosporales</taxon>
        <taxon>Peronosporaceae</taxon>
        <taxon>Phytophthora</taxon>
    </lineage>
</organism>
<keyword evidence="2" id="KW-1185">Reference proteome</keyword>
<dbReference type="EMBL" id="BSXT01004201">
    <property type="protein sequence ID" value="GMF57105.1"/>
    <property type="molecule type" value="Genomic_DNA"/>
</dbReference>
<gene>
    <name evidence="1" type="ORF">Pfra01_002434600</name>
</gene>
<dbReference type="OrthoDB" id="127231at2759"/>
<comment type="caution">
    <text evidence="1">The sequence shown here is derived from an EMBL/GenBank/DDBJ whole genome shotgun (WGS) entry which is preliminary data.</text>
</comment>
<accession>A0A9W6Y9X8</accession>
<reference evidence="1" key="1">
    <citation type="submission" date="2023-04" db="EMBL/GenBank/DDBJ databases">
        <title>Phytophthora fragariaefolia NBRC 109709.</title>
        <authorList>
            <person name="Ichikawa N."/>
            <person name="Sato H."/>
            <person name="Tonouchi N."/>
        </authorList>
    </citation>
    <scope>NUCLEOTIDE SEQUENCE</scope>
    <source>
        <strain evidence="1">NBRC 109709</strain>
    </source>
</reference>
<dbReference type="Proteomes" id="UP001165121">
    <property type="component" value="Unassembled WGS sequence"/>
</dbReference>
<evidence type="ECO:0000313" key="2">
    <source>
        <dbReference type="Proteomes" id="UP001165121"/>
    </source>
</evidence>
<evidence type="ECO:0000313" key="1">
    <source>
        <dbReference type="EMBL" id="GMF57105.1"/>
    </source>
</evidence>
<protein>
    <submittedName>
        <fullName evidence="1">Unnamed protein product</fullName>
    </submittedName>
</protein>
<dbReference type="AlphaFoldDB" id="A0A9W6Y9X8"/>
<sequence>MDTSPWSSLSNGEAPLTFIPAVSGRRLPHNFAQDYLELEEKHLHSYWESTHFLPISEAMCSADQALPDYYELRCQRRSRAGAAWRRCLTRDVTPALRHHQCNLDILLDPFFLHFPKSRVTKHWFPKLDGGARSLAEALAILDLEVPWRLQFRQNPQDHPAMRIARLRDKVLDPRHAQPSASAVL</sequence>